<organism evidence="2 3">
    <name type="scientific">Massilia aurea</name>
    <dbReference type="NCBI Taxonomy" id="373040"/>
    <lineage>
        <taxon>Bacteria</taxon>
        <taxon>Pseudomonadati</taxon>
        <taxon>Pseudomonadota</taxon>
        <taxon>Betaproteobacteria</taxon>
        <taxon>Burkholderiales</taxon>
        <taxon>Oxalobacteraceae</taxon>
        <taxon>Telluria group</taxon>
        <taxon>Massilia</taxon>
    </lineage>
</organism>
<comment type="caution">
    <text evidence="2">The sequence shown here is derived from an EMBL/GenBank/DDBJ whole genome shotgun (WGS) entry which is preliminary data.</text>
</comment>
<dbReference type="InterPro" id="IPR036380">
    <property type="entry name" value="Isochorismatase-like_sf"/>
</dbReference>
<gene>
    <name evidence="2" type="ORF">NM04_07195</name>
</gene>
<dbReference type="Proteomes" id="UP000283254">
    <property type="component" value="Unassembled WGS sequence"/>
</dbReference>
<evidence type="ECO:0000313" key="2">
    <source>
        <dbReference type="EMBL" id="RNF31464.1"/>
    </source>
</evidence>
<dbReference type="RefSeq" id="WP_123068866.1">
    <property type="nucleotide sequence ID" value="NZ_JSAB01000061.1"/>
</dbReference>
<dbReference type="InterPro" id="IPR000868">
    <property type="entry name" value="Isochorismatase-like_dom"/>
</dbReference>
<evidence type="ECO:0000313" key="3">
    <source>
        <dbReference type="Proteomes" id="UP000283254"/>
    </source>
</evidence>
<dbReference type="EMBL" id="JSAB01000061">
    <property type="protein sequence ID" value="RNF31464.1"/>
    <property type="molecule type" value="Genomic_DNA"/>
</dbReference>
<dbReference type="Pfam" id="PF00857">
    <property type="entry name" value="Isochorismatase"/>
    <property type="match status" value="1"/>
</dbReference>
<protein>
    <submittedName>
        <fullName evidence="2">Isochorismatase</fullName>
    </submittedName>
</protein>
<dbReference type="Gene3D" id="3.40.50.850">
    <property type="entry name" value="Isochorismatase-like"/>
    <property type="match status" value="1"/>
</dbReference>
<evidence type="ECO:0000259" key="1">
    <source>
        <dbReference type="Pfam" id="PF00857"/>
    </source>
</evidence>
<dbReference type="OrthoDB" id="9796958at2"/>
<accession>A0A422QN52</accession>
<keyword evidence="3" id="KW-1185">Reference proteome</keyword>
<reference evidence="2" key="1">
    <citation type="submission" date="2014-10" db="EMBL/GenBank/DDBJ databases">
        <title>Massilia sp. genome.</title>
        <authorList>
            <person name="Xu B."/>
            <person name="Dai L."/>
            <person name="Huang Z."/>
        </authorList>
    </citation>
    <scope>NUCLEOTIDE SEQUENCE [LARGE SCALE GENOMIC DNA]</scope>
    <source>
        <strain evidence="2">CFS-1</strain>
    </source>
</reference>
<dbReference type="PANTHER" id="PTHR14119:SF3">
    <property type="entry name" value="ISOCHORISMATASE DOMAIN-CONTAINING PROTEIN 2"/>
    <property type="match status" value="1"/>
</dbReference>
<name>A0A422QN52_9BURK</name>
<proteinExistence type="predicted"/>
<sequence length="188" mass="20186">MNAIDAGASSLVLVDYQARMMPAIHGADDVIAKALVLARAAALLEVPVLGTVQNHERLGPNTDALARLCLQTVAKTHFDACEDGLLAALDAQAPGRRQVVIAGCEAHVCLLQTALGLLRAGRDVFVVENASGSRRPSDHAAAMRRLQHAGATIVSHEMVLFEWLHDCRHPRFREVLALVKSEPVSAHQ</sequence>
<dbReference type="SUPFAM" id="SSF52499">
    <property type="entry name" value="Isochorismatase-like hydrolases"/>
    <property type="match status" value="1"/>
</dbReference>
<dbReference type="AlphaFoldDB" id="A0A422QN52"/>
<dbReference type="PANTHER" id="PTHR14119">
    <property type="entry name" value="HYDROLASE"/>
    <property type="match status" value="1"/>
</dbReference>
<dbReference type="InterPro" id="IPR050993">
    <property type="entry name" value="Isochorismatase_domain"/>
</dbReference>
<feature type="domain" description="Isochorismatase-like" evidence="1">
    <location>
        <begin position="11"/>
        <end position="157"/>
    </location>
</feature>